<dbReference type="InterPro" id="IPR006311">
    <property type="entry name" value="TAT_signal"/>
</dbReference>
<dbReference type="InterPro" id="IPR001188">
    <property type="entry name" value="Sperm_putr-bd"/>
</dbReference>
<reference evidence="5 6" key="1">
    <citation type="submission" date="2017-06" db="EMBL/GenBank/DDBJ databases">
        <authorList>
            <person name="Kim H.J."/>
            <person name="Triplett B.A."/>
        </authorList>
    </citation>
    <scope>NUCLEOTIDE SEQUENCE [LARGE SCALE GENOMIC DNA]</scope>
    <source>
        <strain evidence="5 6">B29T1</strain>
    </source>
</reference>
<dbReference type="EMBL" id="FYEH01000008">
    <property type="protein sequence ID" value="SNB71239.1"/>
    <property type="molecule type" value="Genomic_DNA"/>
</dbReference>
<dbReference type="GO" id="GO:0015846">
    <property type="term" value="P:polyamine transport"/>
    <property type="evidence" value="ECO:0007669"/>
    <property type="project" value="InterPro"/>
</dbReference>
<accession>A0A212RG60</accession>
<proteinExistence type="predicted"/>
<dbReference type="RefSeq" id="WP_088561877.1">
    <property type="nucleotide sequence ID" value="NZ_FYEH01000008.1"/>
</dbReference>
<dbReference type="PANTHER" id="PTHR30222:SF17">
    <property type="entry name" value="SPERMIDINE_PUTRESCINE-BINDING PERIPLASMIC PROTEIN"/>
    <property type="match status" value="1"/>
</dbReference>
<evidence type="ECO:0000256" key="1">
    <source>
        <dbReference type="ARBA" id="ARBA00004418"/>
    </source>
</evidence>
<dbReference type="NCBIfam" id="TIGR01409">
    <property type="entry name" value="TAT_signal_seq"/>
    <property type="match status" value="1"/>
</dbReference>
<protein>
    <submittedName>
        <fullName evidence="5">Spermidine/putrescine transport system substrate-binding protein</fullName>
    </submittedName>
</protein>
<dbReference type="InterPro" id="IPR019546">
    <property type="entry name" value="TAT_signal_bac_arc"/>
</dbReference>
<evidence type="ECO:0000313" key="6">
    <source>
        <dbReference type="Proteomes" id="UP000197065"/>
    </source>
</evidence>
<dbReference type="PANTHER" id="PTHR30222">
    <property type="entry name" value="SPERMIDINE/PUTRESCINE-BINDING PERIPLASMIC PROTEIN"/>
    <property type="match status" value="1"/>
</dbReference>
<dbReference type="Pfam" id="PF13416">
    <property type="entry name" value="SBP_bac_8"/>
    <property type="match status" value="1"/>
</dbReference>
<dbReference type="GO" id="GO:0042597">
    <property type="term" value="C:periplasmic space"/>
    <property type="evidence" value="ECO:0007669"/>
    <property type="project" value="UniProtKB-SubCell"/>
</dbReference>
<organism evidence="5 6">
    <name type="scientific">Arboricoccus pini</name>
    <dbReference type="NCBI Taxonomy" id="1963835"/>
    <lineage>
        <taxon>Bacteria</taxon>
        <taxon>Pseudomonadati</taxon>
        <taxon>Pseudomonadota</taxon>
        <taxon>Alphaproteobacteria</taxon>
        <taxon>Geminicoccales</taxon>
        <taxon>Geminicoccaceae</taxon>
        <taxon>Arboricoccus</taxon>
    </lineage>
</organism>
<dbReference type="PROSITE" id="PS51318">
    <property type="entry name" value="TAT"/>
    <property type="match status" value="1"/>
</dbReference>
<evidence type="ECO:0000256" key="3">
    <source>
        <dbReference type="ARBA" id="ARBA00022729"/>
    </source>
</evidence>
<evidence type="ECO:0000256" key="4">
    <source>
        <dbReference type="ARBA" id="ARBA00022764"/>
    </source>
</evidence>
<keyword evidence="6" id="KW-1185">Reference proteome</keyword>
<keyword evidence="2" id="KW-0813">Transport</keyword>
<name>A0A212RG60_9PROT</name>
<dbReference type="AlphaFoldDB" id="A0A212RG60"/>
<evidence type="ECO:0000313" key="5">
    <source>
        <dbReference type="EMBL" id="SNB71239.1"/>
    </source>
</evidence>
<keyword evidence="3" id="KW-0732">Signal</keyword>
<dbReference type="PRINTS" id="PR00909">
    <property type="entry name" value="SPERMDNBNDNG"/>
</dbReference>
<sequence>MTDFDGKFTDFRALLHPFNRRRFLQGAGTAAGAAAIGISTTSAPAHADDKVLNLLSWPGHGDPAFVKPFEDKYGCKVVAKEYVGGEPMLALMNQSPPGSFDVVLADAEYIHMLQESNFIDKLDPSDYPLKDYWPEFQHFPLHWVGNDLYSVMIRFGYLGIAYRTDMVSDSDVQSYKALWDDKLKGKVGFFDWYLPTMGCLSLYNGNKSPYDIPSDAFDKLKDTLFSLHPQASGFYSMADQFSMLTNGTAAVIPGIGDWVVLLLQKSGVPISATVPREGGIQWTESMSIVSSSTKKDLAKAFIQYASSPEGQARSAILPAYWASIPNKKGWDVLNKEHPDDAKALRLTYDARNVMDEYKDGKIAIRQTPIQQSIEDWNDAWSEFKSM</sequence>
<dbReference type="InterPro" id="IPR006059">
    <property type="entry name" value="SBP"/>
</dbReference>
<dbReference type="OrthoDB" id="7813639at2"/>
<dbReference type="SUPFAM" id="SSF53850">
    <property type="entry name" value="Periplasmic binding protein-like II"/>
    <property type="match status" value="1"/>
</dbReference>
<dbReference type="GO" id="GO:0019808">
    <property type="term" value="F:polyamine binding"/>
    <property type="evidence" value="ECO:0007669"/>
    <property type="project" value="InterPro"/>
</dbReference>
<dbReference type="CDD" id="cd13590">
    <property type="entry name" value="PBP2_PotD_PotF_like"/>
    <property type="match status" value="1"/>
</dbReference>
<dbReference type="Gene3D" id="3.40.190.10">
    <property type="entry name" value="Periplasmic binding protein-like II"/>
    <property type="match status" value="2"/>
</dbReference>
<evidence type="ECO:0000256" key="2">
    <source>
        <dbReference type="ARBA" id="ARBA00022448"/>
    </source>
</evidence>
<gene>
    <name evidence="5" type="ORF">SAMN07250955_10885</name>
</gene>
<comment type="subcellular location">
    <subcellularLocation>
        <location evidence="1">Periplasm</location>
    </subcellularLocation>
</comment>
<keyword evidence="4" id="KW-0574">Periplasm</keyword>
<dbReference type="Proteomes" id="UP000197065">
    <property type="component" value="Unassembled WGS sequence"/>
</dbReference>